<dbReference type="OrthoDB" id="6421767at2759"/>
<dbReference type="InterPro" id="IPR011992">
    <property type="entry name" value="EF-hand-dom_pair"/>
</dbReference>
<dbReference type="SUPFAM" id="SSF47473">
    <property type="entry name" value="EF-hand"/>
    <property type="match status" value="1"/>
</dbReference>
<comment type="caution">
    <text evidence="2">The sequence shown here is derived from an EMBL/GenBank/DDBJ whole genome shotgun (WGS) entry which is preliminary data.</text>
</comment>
<evidence type="ECO:0000256" key="1">
    <source>
        <dbReference type="SAM" id="MobiDB-lite"/>
    </source>
</evidence>
<protein>
    <recommendedName>
        <fullName evidence="4">TPPP family protein CG4893</fullName>
    </recommendedName>
</protein>
<reference evidence="2 3" key="1">
    <citation type="journal article" date="2019" name="Sci. Rep.">
        <title>Orb-weaving spider Araneus ventricosus genome elucidates the spidroin gene catalogue.</title>
        <authorList>
            <person name="Kono N."/>
            <person name="Nakamura H."/>
            <person name="Ohtoshi R."/>
            <person name="Moran D.A.P."/>
            <person name="Shinohara A."/>
            <person name="Yoshida Y."/>
            <person name="Fujiwara M."/>
            <person name="Mori M."/>
            <person name="Tomita M."/>
            <person name="Arakawa K."/>
        </authorList>
    </citation>
    <scope>NUCLEOTIDE SEQUENCE [LARGE SCALE GENOMIC DNA]</scope>
</reference>
<evidence type="ECO:0008006" key="4">
    <source>
        <dbReference type="Google" id="ProtNLM"/>
    </source>
</evidence>
<accession>A0A4Y2L6C7</accession>
<proteinExistence type="predicted"/>
<dbReference type="EMBL" id="BGPR01005443">
    <property type="protein sequence ID" value="GBN10235.1"/>
    <property type="molecule type" value="Genomic_DNA"/>
</dbReference>
<gene>
    <name evidence="2" type="ORF">AVEN_63716_1</name>
</gene>
<dbReference type="Gene3D" id="1.10.238.10">
    <property type="entry name" value="EF-hand"/>
    <property type="match status" value="1"/>
</dbReference>
<feature type="region of interest" description="Disordered" evidence="1">
    <location>
        <begin position="103"/>
        <end position="134"/>
    </location>
</feature>
<organism evidence="2 3">
    <name type="scientific">Araneus ventricosus</name>
    <name type="common">Orbweaver spider</name>
    <name type="synonym">Epeira ventricosa</name>
    <dbReference type="NCBI Taxonomy" id="182803"/>
    <lineage>
        <taxon>Eukaryota</taxon>
        <taxon>Metazoa</taxon>
        <taxon>Ecdysozoa</taxon>
        <taxon>Arthropoda</taxon>
        <taxon>Chelicerata</taxon>
        <taxon>Arachnida</taxon>
        <taxon>Araneae</taxon>
        <taxon>Araneomorphae</taxon>
        <taxon>Entelegynae</taxon>
        <taxon>Araneoidea</taxon>
        <taxon>Araneidae</taxon>
        <taxon>Araneus</taxon>
    </lineage>
</organism>
<dbReference type="AlphaFoldDB" id="A0A4Y2L6C7"/>
<name>A0A4Y2L6C7_ARAVE</name>
<evidence type="ECO:0000313" key="2">
    <source>
        <dbReference type="EMBL" id="GBN10235.1"/>
    </source>
</evidence>
<dbReference type="Proteomes" id="UP000499080">
    <property type="component" value="Unassembled WGS sequence"/>
</dbReference>
<sequence>MSSANKKDVPRDIGENSELTADAKKFDRLFTLYSKIGCGAGENTMSLQGAKLWLEQAKLLDENKGIAETDVEKTFSATDVTGMNKEEFKAWIEDLAKQKDKDPKDLMNKLINSGPPAAGNRSDLISTTRKRIKP</sequence>
<evidence type="ECO:0000313" key="3">
    <source>
        <dbReference type="Proteomes" id="UP000499080"/>
    </source>
</evidence>
<keyword evidence="3" id="KW-1185">Reference proteome</keyword>